<accession>A0A5B8YNL0</accession>
<evidence type="ECO:0000259" key="1">
    <source>
        <dbReference type="Pfam" id="PF14344"/>
    </source>
</evidence>
<reference evidence="2 3" key="1">
    <citation type="submission" date="2019-08" db="EMBL/GenBank/DDBJ databases">
        <title>Antarcticibacterium arcticum sp. nov., a bacterium isolated from marine sediment of the Canadian Beaufort Sea.</title>
        <authorList>
            <person name="Lee Y.M."/>
            <person name="Baek K."/>
            <person name="Lee D.-H."/>
            <person name="Shin S.C."/>
            <person name="Jin Y.K."/>
            <person name="Park Y."/>
        </authorList>
    </citation>
    <scope>NUCLEOTIDE SEQUENCE [LARGE SCALE GENOMIC DNA]</scope>
    <source>
        <strain evidence="2 3">PAMC 28998</strain>
    </source>
</reference>
<evidence type="ECO:0000313" key="3">
    <source>
        <dbReference type="Proteomes" id="UP000321954"/>
    </source>
</evidence>
<dbReference type="Proteomes" id="UP000321954">
    <property type="component" value="Chromosome"/>
</dbReference>
<dbReference type="InterPro" id="IPR025510">
    <property type="entry name" value="DUF4397"/>
</dbReference>
<sequence length="263" mass="28597">MKNIINRIILIIAAGLVLTGCEENAIPELTVPLTGEMTKAKFFFHSDDAPPANFYFGDTKVTAAGSTTAGDPQGSAYRAVYPANAYAVIPSGNTNIRVLDLEMNELAATQASLNSGSNYSVYLVGNEGNHEVFVMEDVLPADDNVKIYWRFVHTMANVPFTVDVYAVRAAVPATETSAAQPARVVLLGSDIDFKEGGEYVELEPGNYTFKVFNSTIDYDPLTSTPFIQHSVNVGTLGRTYTTQIRGTYSDPIGGGKIDFWRDR</sequence>
<name>A0A5B8YNL0_9FLAO</name>
<protein>
    <submittedName>
        <fullName evidence="2">DUF4397 domain-containing protein</fullName>
    </submittedName>
</protein>
<dbReference type="PROSITE" id="PS51257">
    <property type="entry name" value="PROKAR_LIPOPROTEIN"/>
    <property type="match status" value="1"/>
</dbReference>
<organism evidence="2 3">
    <name type="scientific">Antarcticibacterium arcticum</name>
    <dbReference type="NCBI Taxonomy" id="2585771"/>
    <lineage>
        <taxon>Bacteria</taxon>
        <taxon>Pseudomonadati</taxon>
        <taxon>Bacteroidota</taxon>
        <taxon>Flavobacteriia</taxon>
        <taxon>Flavobacteriales</taxon>
        <taxon>Flavobacteriaceae</taxon>
        <taxon>Antarcticibacterium</taxon>
    </lineage>
</organism>
<dbReference type="AlphaFoldDB" id="A0A5B8YNL0"/>
<dbReference type="KEGG" id="anp:FK178_12245"/>
<dbReference type="EMBL" id="CP042476">
    <property type="protein sequence ID" value="QED38437.1"/>
    <property type="molecule type" value="Genomic_DNA"/>
</dbReference>
<dbReference type="Pfam" id="PF14344">
    <property type="entry name" value="DUF4397"/>
    <property type="match status" value="1"/>
</dbReference>
<evidence type="ECO:0000313" key="2">
    <source>
        <dbReference type="EMBL" id="QED38437.1"/>
    </source>
</evidence>
<proteinExistence type="predicted"/>
<dbReference type="OrthoDB" id="941956at2"/>
<gene>
    <name evidence="2" type="ORF">FK178_12245</name>
</gene>
<feature type="domain" description="DUF4397" evidence="1">
    <location>
        <begin position="46"/>
        <end position="165"/>
    </location>
</feature>
<keyword evidence="3" id="KW-1185">Reference proteome</keyword>
<dbReference type="RefSeq" id="WP_146835562.1">
    <property type="nucleotide sequence ID" value="NZ_CP042476.1"/>
</dbReference>